<evidence type="ECO:0000313" key="1">
    <source>
        <dbReference type="EMBL" id="GGZ47302.1"/>
    </source>
</evidence>
<sequence>MALVKHQLYFGNFYFYENYIIAEVAEGVFYDWKKALIVIDLAEAFYGKMAMPHYISHRIHKYHVNPADWLNFFKMGHTLSSYILVHKHRSSIFNLKFEKMFYRGKVLQFYNLFEAVNWVKSLDKKLENA</sequence>
<evidence type="ECO:0008006" key="3">
    <source>
        <dbReference type="Google" id="ProtNLM"/>
    </source>
</evidence>
<accession>A0ABQ3BIU3</accession>
<comment type="caution">
    <text evidence="1">The sequence shown here is derived from an EMBL/GenBank/DDBJ whole genome shotgun (WGS) entry which is preliminary data.</text>
</comment>
<protein>
    <recommendedName>
        <fullName evidence="3">STAS/SEC14 domain-containing protein</fullName>
    </recommendedName>
</protein>
<keyword evidence="2" id="KW-1185">Reference proteome</keyword>
<evidence type="ECO:0000313" key="2">
    <source>
        <dbReference type="Proteomes" id="UP000615593"/>
    </source>
</evidence>
<reference evidence="2" key="1">
    <citation type="journal article" date="2019" name="Int. J. Syst. Evol. Microbiol.">
        <title>The Global Catalogue of Microorganisms (GCM) 10K type strain sequencing project: providing services to taxonomists for standard genome sequencing and annotation.</title>
        <authorList>
            <consortium name="The Broad Institute Genomics Platform"/>
            <consortium name="The Broad Institute Genome Sequencing Center for Infectious Disease"/>
            <person name="Wu L."/>
            <person name="Ma J."/>
        </authorList>
    </citation>
    <scope>NUCLEOTIDE SEQUENCE [LARGE SCALE GENOMIC DNA]</scope>
    <source>
        <strain evidence="2">KCTC 12708</strain>
    </source>
</reference>
<dbReference type="GeneID" id="94368260"/>
<dbReference type="RefSeq" id="WP_051191420.1">
    <property type="nucleotide sequence ID" value="NZ_BMWY01000001.1"/>
</dbReference>
<proteinExistence type="predicted"/>
<dbReference type="EMBL" id="BMWY01000001">
    <property type="protein sequence ID" value="GGZ47302.1"/>
    <property type="molecule type" value="Genomic_DNA"/>
</dbReference>
<dbReference type="Proteomes" id="UP000615593">
    <property type="component" value="Unassembled WGS sequence"/>
</dbReference>
<gene>
    <name evidence="1" type="ORF">GCM10008088_06060</name>
</gene>
<name>A0ABQ3BIU3_9FLAO</name>
<organism evidence="1 2">
    <name type="scientific">Mesonia mobilis</name>
    <dbReference type="NCBI Taxonomy" id="369791"/>
    <lineage>
        <taxon>Bacteria</taxon>
        <taxon>Pseudomonadati</taxon>
        <taxon>Bacteroidota</taxon>
        <taxon>Flavobacteriia</taxon>
        <taxon>Flavobacteriales</taxon>
        <taxon>Flavobacteriaceae</taxon>
        <taxon>Mesonia</taxon>
    </lineage>
</organism>